<reference evidence="10" key="1">
    <citation type="submission" date="2015-07" db="EMBL/GenBank/DDBJ databases">
        <authorList>
            <person name="Teixeira M.M."/>
            <person name="Souza R.C."/>
            <person name="Almeida L.G."/>
            <person name="Vicente V.A."/>
            <person name="de Hoog S."/>
            <person name="Bocca A.L."/>
            <person name="de Almeida S.R."/>
            <person name="Vasconcelos A.T."/>
            <person name="Felipe M.S."/>
        </authorList>
    </citation>
    <scope>NUCLEOTIDE SEQUENCE [LARGE SCALE GENOMIC DNA]</scope>
    <source>
        <strain evidence="10">KSF</strain>
    </source>
</reference>
<evidence type="ECO:0000256" key="3">
    <source>
        <dbReference type="ARBA" id="ARBA00022771"/>
    </source>
</evidence>
<feature type="region of interest" description="Disordered" evidence="7">
    <location>
        <begin position="596"/>
        <end position="628"/>
    </location>
</feature>
<dbReference type="InterPro" id="IPR036236">
    <property type="entry name" value="Znf_C2H2_sf"/>
</dbReference>
<keyword evidence="2" id="KW-0677">Repeat</keyword>
<sequence>MANRPSRQSVSHHPNLTGANASIPLEEEGSASASDFHLALSSDPDLRGIQAHFPGMIPTVGQTPRNSISSSNEHFLDLAAFENYSFDLPEGEPQYTLASSASVVNPRHLDSSAVDTGGVPTHRTGPDPWTHVDATVGPNTGLPDTMNANQHALPSGHLRTPTRALRPSSVGGRMTFEDSAYATASRKSQHASEAGAISEHGSDIMEQRNTNSTPTPTPYPAPLPGPTSSHSSTATLIPSSGNLQPSQPGRSPTRRPPRKQTELECPDCEYAAKTPSDLKKHSARHKREYKCTVRACPQSEKGFATVNDRDRHMKAVHRISNRPSKSYKCFAEGCNRGDKEWPRLDNFKQHLRKMHGEQPLYDLLQASNEWWEGQEAQQQAEADAASHARPHNLFPSSSAMSVSEQFEAYQRNYSDSNPSYMSPSSGSSDMLRSVSHGNPAHPADPASFLDPRLGRAQQFQRRSLSGPLGAGNPQRHLAVPLLNTILAPPQPHTQKTRSHADYSAYQDPSQVSTMFTNPTVNYLFSAGPSLDPSPFAARAGYSVPGGFVHEQPRRVKKARTVAGPDIKLYRMADFGSPQKVQPVPEDDRASQDAYLGYVGSNPAADNVPTPSPHQASVAQALEDSPKSKLHKRLEDDINSFLVQHNSKAGNQPLSEEELYKSFRLSLGSSDTLTSCDASHVGPLPGPTDVKQSPTKYWPATKETYFVCPVCKKPKKRQSELNKHMNRHSKPYGCVFDGCHKTFGSKNDWKRHEQTQHEQQECWRCHLCFEVFFRDESYYITHMSNVHSTQRPEESARQHRIARNYQGRFWCGFCREIIKHMKTDMEAINLRFDHIANHFTKDKMLSKDWVELSGKGKTKQQDRDQQSKTATEGGEDFAGMSQDTSMSTPTPTPTSPHNDSSPMQREFSHQSSGSEGLPSSTSIMQGLHSMTGLQTHTEPLQRQSHPAPEHAGPQPRRDAPQRRTKYVYCCHCGEMANSSLSDSCMPPCNHRFCPACFREERMDDEP</sequence>
<dbReference type="GO" id="GO:0000978">
    <property type="term" value="F:RNA polymerase II cis-regulatory region sequence-specific DNA binding"/>
    <property type="evidence" value="ECO:0007669"/>
    <property type="project" value="TreeGrafter"/>
</dbReference>
<feature type="region of interest" description="Disordered" evidence="7">
    <location>
        <begin position="373"/>
        <end position="396"/>
    </location>
</feature>
<evidence type="ECO:0000313" key="10">
    <source>
        <dbReference type="Proteomes" id="UP000094526"/>
    </source>
</evidence>
<dbReference type="STRING" id="86049.A0A1C1D004"/>
<comment type="caution">
    <text evidence="9">The sequence shown here is derived from an EMBL/GenBank/DDBJ whole genome shotgun (WGS) entry which is preliminary data.</text>
</comment>
<dbReference type="Proteomes" id="UP000094526">
    <property type="component" value="Unassembled WGS sequence"/>
</dbReference>
<evidence type="ECO:0000256" key="5">
    <source>
        <dbReference type="ARBA" id="ARBA00023242"/>
    </source>
</evidence>
<evidence type="ECO:0000259" key="8">
    <source>
        <dbReference type="PROSITE" id="PS50157"/>
    </source>
</evidence>
<dbReference type="SUPFAM" id="SSF57667">
    <property type="entry name" value="beta-beta-alpha zinc fingers"/>
    <property type="match status" value="1"/>
</dbReference>
<protein>
    <recommendedName>
        <fullName evidence="8">C2H2-type domain-containing protein</fullName>
    </recommendedName>
</protein>
<keyword evidence="5" id="KW-0539">Nucleus</keyword>
<feature type="compositionally biased region" description="Low complexity" evidence="7">
    <location>
        <begin position="908"/>
        <end position="921"/>
    </location>
</feature>
<feature type="region of interest" description="Disordered" evidence="7">
    <location>
        <begin position="1"/>
        <end position="37"/>
    </location>
</feature>
<proteinExistence type="predicted"/>
<dbReference type="GO" id="GO:0008270">
    <property type="term" value="F:zinc ion binding"/>
    <property type="evidence" value="ECO:0007669"/>
    <property type="project" value="UniProtKB-KW"/>
</dbReference>
<feature type="compositionally biased region" description="Polar residues" evidence="7">
    <location>
        <begin position="1"/>
        <end position="20"/>
    </location>
</feature>
<feature type="compositionally biased region" description="Polar residues" evidence="7">
    <location>
        <begin position="230"/>
        <end position="250"/>
    </location>
</feature>
<feature type="region of interest" description="Disordered" evidence="7">
    <location>
        <begin position="111"/>
        <end position="130"/>
    </location>
</feature>
<feature type="compositionally biased region" description="Low complexity" evidence="7">
    <location>
        <begin position="373"/>
        <end position="385"/>
    </location>
</feature>
<feature type="compositionally biased region" description="Pro residues" evidence="7">
    <location>
        <begin position="215"/>
        <end position="225"/>
    </location>
</feature>
<organism evidence="9 10">
    <name type="scientific">Cladophialophora carrionii</name>
    <dbReference type="NCBI Taxonomy" id="86049"/>
    <lineage>
        <taxon>Eukaryota</taxon>
        <taxon>Fungi</taxon>
        <taxon>Dikarya</taxon>
        <taxon>Ascomycota</taxon>
        <taxon>Pezizomycotina</taxon>
        <taxon>Eurotiomycetes</taxon>
        <taxon>Chaetothyriomycetidae</taxon>
        <taxon>Chaetothyriales</taxon>
        <taxon>Herpotrichiellaceae</taxon>
        <taxon>Cladophialophora</taxon>
    </lineage>
</organism>
<evidence type="ECO:0000313" key="9">
    <source>
        <dbReference type="EMBL" id="OCT54105.1"/>
    </source>
</evidence>
<evidence type="ECO:0000256" key="1">
    <source>
        <dbReference type="ARBA" id="ARBA00022723"/>
    </source>
</evidence>
<dbReference type="GO" id="GO:0005634">
    <property type="term" value="C:nucleus"/>
    <property type="evidence" value="ECO:0007669"/>
    <property type="project" value="TreeGrafter"/>
</dbReference>
<feature type="compositionally biased region" description="Low complexity" evidence="7">
    <location>
        <begin position="413"/>
        <end position="430"/>
    </location>
</feature>
<feature type="region of interest" description="Disordered" evidence="7">
    <location>
        <begin position="937"/>
        <end position="959"/>
    </location>
</feature>
<feature type="region of interest" description="Disordered" evidence="7">
    <location>
        <begin position="853"/>
        <end position="922"/>
    </location>
</feature>
<feature type="compositionally biased region" description="Low complexity" evidence="7">
    <location>
        <begin position="883"/>
        <end position="901"/>
    </location>
</feature>
<dbReference type="VEuPathDB" id="FungiDB:CLCR_00154"/>
<evidence type="ECO:0000256" key="6">
    <source>
        <dbReference type="PROSITE-ProRule" id="PRU00042"/>
    </source>
</evidence>
<dbReference type="EMBL" id="LGRB01000006">
    <property type="protein sequence ID" value="OCT54105.1"/>
    <property type="molecule type" value="Genomic_DNA"/>
</dbReference>
<feature type="region of interest" description="Disordered" evidence="7">
    <location>
        <begin position="413"/>
        <end position="449"/>
    </location>
</feature>
<evidence type="ECO:0000256" key="7">
    <source>
        <dbReference type="SAM" id="MobiDB-lite"/>
    </source>
</evidence>
<dbReference type="SMART" id="SM00355">
    <property type="entry name" value="ZnF_C2H2"/>
    <property type="match status" value="6"/>
</dbReference>
<accession>A0A1C1D004</accession>
<dbReference type="OrthoDB" id="6077919at2759"/>
<gene>
    <name evidence="9" type="ORF">CLCR_00154</name>
</gene>
<dbReference type="AlphaFoldDB" id="A0A1C1D004"/>
<dbReference type="GO" id="GO:0001228">
    <property type="term" value="F:DNA-binding transcription activator activity, RNA polymerase II-specific"/>
    <property type="evidence" value="ECO:0007669"/>
    <property type="project" value="TreeGrafter"/>
</dbReference>
<dbReference type="Gene3D" id="3.30.160.60">
    <property type="entry name" value="Classic Zinc Finger"/>
    <property type="match status" value="2"/>
</dbReference>
<dbReference type="eggNOG" id="ENOG502S2SN">
    <property type="taxonomic scope" value="Eukaryota"/>
</dbReference>
<name>A0A1C1D004_9EURO</name>
<dbReference type="InterPro" id="IPR013087">
    <property type="entry name" value="Znf_C2H2_type"/>
</dbReference>
<dbReference type="PANTHER" id="PTHR24393:SF34">
    <property type="entry name" value="PR_SET DOMAIN 13"/>
    <property type="match status" value="1"/>
</dbReference>
<keyword evidence="3 6" id="KW-0863">Zinc-finger</keyword>
<feature type="domain" description="C2H2-type" evidence="8">
    <location>
        <begin position="705"/>
        <end position="732"/>
    </location>
</feature>
<dbReference type="PANTHER" id="PTHR24393">
    <property type="entry name" value="ZINC FINGER PROTEIN"/>
    <property type="match status" value="1"/>
</dbReference>
<keyword evidence="1" id="KW-0479">Metal-binding</keyword>
<feature type="domain" description="C2H2-type" evidence="8">
    <location>
        <begin position="731"/>
        <end position="761"/>
    </location>
</feature>
<evidence type="ECO:0000256" key="2">
    <source>
        <dbReference type="ARBA" id="ARBA00022737"/>
    </source>
</evidence>
<keyword evidence="10" id="KW-1185">Reference proteome</keyword>
<dbReference type="VEuPathDB" id="FungiDB:G647_02594"/>
<keyword evidence="4" id="KW-0862">Zinc</keyword>
<evidence type="ECO:0000256" key="4">
    <source>
        <dbReference type="ARBA" id="ARBA00022833"/>
    </source>
</evidence>
<dbReference type="PROSITE" id="PS00028">
    <property type="entry name" value="ZINC_FINGER_C2H2_1"/>
    <property type="match status" value="1"/>
</dbReference>
<feature type="region of interest" description="Disordered" evidence="7">
    <location>
        <begin position="152"/>
        <end position="264"/>
    </location>
</feature>
<dbReference type="PROSITE" id="PS50157">
    <property type="entry name" value="ZINC_FINGER_C2H2_2"/>
    <property type="match status" value="2"/>
</dbReference>